<dbReference type="PANTHER" id="PTHR46844">
    <property type="entry name" value="SLR5058 PROTEIN"/>
    <property type="match status" value="1"/>
</dbReference>
<dbReference type="PANTHER" id="PTHR46844:SF1">
    <property type="entry name" value="SLR5058 PROTEIN"/>
    <property type="match status" value="1"/>
</dbReference>
<evidence type="ECO:0000313" key="3">
    <source>
        <dbReference type="Proteomes" id="UP000629098"/>
    </source>
</evidence>
<keyword evidence="3" id="KW-1185">Reference proteome</keyword>
<dbReference type="Pfam" id="PF05729">
    <property type="entry name" value="NACHT"/>
    <property type="match status" value="1"/>
</dbReference>
<feature type="domain" description="NACHT" evidence="1">
    <location>
        <begin position="264"/>
        <end position="388"/>
    </location>
</feature>
<dbReference type="SUPFAM" id="SSF52540">
    <property type="entry name" value="P-loop containing nucleoside triphosphate hydrolases"/>
    <property type="match status" value="1"/>
</dbReference>
<dbReference type="Pfam" id="PF22734">
    <property type="entry name" value="NNH2"/>
    <property type="match status" value="1"/>
</dbReference>
<dbReference type="PROSITE" id="PS50837">
    <property type="entry name" value="NACHT"/>
    <property type="match status" value="1"/>
</dbReference>
<dbReference type="InterPro" id="IPR054569">
    <property type="entry name" value="NNH2"/>
</dbReference>
<dbReference type="AlphaFoldDB" id="A0A8J6XK58"/>
<gene>
    <name evidence="2" type="ORF">ICL16_20610</name>
</gene>
<dbReference type="Proteomes" id="UP000629098">
    <property type="component" value="Unassembled WGS sequence"/>
</dbReference>
<evidence type="ECO:0000313" key="2">
    <source>
        <dbReference type="EMBL" id="MBD2774402.1"/>
    </source>
</evidence>
<protein>
    <submittedName>
        <fullName evidence="2">NACHT domain-containing protein</fullName>
    </submittedName>
</protein>
<dbReference type="InterPro" id="IPR027417">
    <property type="entry name" value="P-loop_NTPase"/>
</dbReference>
<dbReference type="InterPro" id="IPR007111">
    <property type="entry name" value="NACHT_NTPase"/>
</dbReference>
<dbReference type="RefSeq" id="WP_190831391.1">
    <property type="nucleotide sequence ID" value="NZ_CAWPPI010000071.1"/>
</dbReference>
<dbReference type="EMBL" id="JACXAE010000071">
    <property type="protein sequence ID" value="MBD2774402.1"/>
    <property type="molecule type" value="Genomic_DNA"/>
</dbReference>
<name>A0A8J6XK58_9CYAN</name>
<comment type="caution">
    <text evidence="2">The sequence shown here is derived from an EMBL/GenBank/DDBJ whole genome shotgun (WGS) entry which is preliminary data.</text>
</comment>
<organism evidence="2 3">
    <name type="scientific">Iningainema tapete BLCC-T55</name>
    <dbReference type="NCBI Taxonomy" id="2748662"/>
    <lineage>
        <taxon>Bacteria</taxon>
        <taxon>Bacillati</taxon>
        <taxon>Cyanobacteriota</taxon>
        <taxon>Cyanophyceae</taxon>
        <taxon>Nostocales</taxon>
        <taxon>Scytonemataceae</taxon>
        <taxon>Iningainema tapete</taxon>
    </lineage>
</organism>
<accession>A0A8J6XK58</accession>
<sequence>MMGTELLVAWGIANLSGFLFKKVLQLMLTSVEDYVKDFFKGYIQKFVNLPFELAKQEPLQKACVQGIVEFLNLVQLELEDLEIEPPQIEEYTEDLNKFIQDISIRETLGKPFEAALGLIAEDDSQLLNQLLAHRWNNLNLKTLPDNFNWERLAKRYRKKVQTIVNESKELRELLNAENLNKIRQELEQLTPVSPDFDLSRYQEGLKTAYSILRLDTLDTSGWENHLRLWEIFVPQDVGIYPGDSNQAQPICSVLDILNDEQKYKYTVIIGNPGSGKSTLMQSKALSWARTPIRDILSLELPLLIELRNFLDNRQFCHNFLEYYHKGSGINGGNLGQKELHDWLKNNKSIVMFDGLDEVLDLGERENVVTDIINFTHTYPKVRVLVTSRVIGYEQQYQKLRHANFSHFMLQDLNQEQIRNFVTQWHKLAFQDKNVGEYRRHRLQNSIDNSRAFRELAYNPLLLTMMAVLNRHEELPRDRSTLYENASKVLLQRWDGDKNLPEDRRLNAEVNNYIDYKAKQEMLRQIAYRMQCSTITLAGNLVISEQDLEDTLANYLQSIVSDKAKLVARVLREQLTTRSFILCFLGDNSYGFVHRTFLEYFCAWYFVEQYERKRNITLEYLKQEIFYPRWKDTSWHEVLSLIVGKIYVTSAGEIINYLMEQECETDDCLNLFLAAKCLLDVRDSFLIKETANKLLNKLKLLVEEQGSVSNTLRIEVIKVIKKTWYNDTETLRWLEKVSEA</sequence>
<evidence type="ECO:0000259" key="1">
    <source>
        <dbReference type="PROSITE" id="PS50837"/>
    </source>
</evidence>
<proteinExistence type="predicted"/>
<reference evidence="2" key="1">
    <citation type="submission" date="2020-09" db="EMBL/GenBank/DDBJ databases">
        <title>Iningainema tapete sp. nov. (Scytonemataceae, Cyanobacteria) from greenhouses in central Florida (USA) produces two types of nodularin with biosynthetic potential for microcystin-LR and anabaenopeptins.</title>
        <authorList>
            <person name="Berthold D.E."/>
            <person name="Lefler F.W."/>
            <person name="Huang I.-S."/>
            <person name="Abdulla H."/>
            <person name="Zimba P.V."/>
            <person name="Laughinghouse H.D. IV."/>
        </authorList>
    </citation>
    <scope>NUCLEOTIDE SEQUENCE</scope>
    <source>
        <strain evidence="2">BLCCT55</strain>
    </source>
</reference>
<dbReference type="Gene3D" id="3.40.50.300">
    <property type="entry name" value="P-loop containing nucleotide triphosphate hydrolases"/>
    <property type="match status" value="1"/>
</dbReference>